<dbReference type="Proteomes" id="UP000769617">
    <property type="component" value="Unassembled WGS sequence"/>
</dbReference>
<protein>
    <submittedName>
        <fullName evidence="2">DUF4123 domain-containing protein</fullName>
    </submittedName>
</protein>
<organism evidence="2 3">
    <name type="scientific">Billgrantia antri</name>
    <dbReference type="NCBI Taxonomy" id="2846777"/>
    <lineage>
        <taxon>Bacteria</taxon>
        <taxon>Pseudomonadati</taxon>
        <taxon>Pseudomonadota</taxon>
        <taxon>Gammaproteobacteria</taxon>
        <taxon>Oceanospirillales</taxon>
        <taxon>Halomonadaceae</taxon>
        <taxon>Billgrantia</taxon>
    </lineage>
</organism>
<dbReference type="EMBL" id="JAHYCA010000006">
    <property type="protein sequence ID" value="MBW6392594.1"/>
    <property type="molecule type" value="Genomic_DNA"/>
</dbReference>
<feature type="domain" description="DUF4123" evidence="1">
    <location>
        <begin position="10"/>
        <end position="121"/>
    </location>
</feature>
<accession>A0ABS6ZR97</accession>
<comment type="caution">
    <text evidence="2">The sequence shown here is derived from an EMBL/GenBank/DDBJ whole genome shotgun (WGS) entry which is preliminary data.</text>
</comment>
<proteinExistence type="predicted"/>
<evidence type="ECO:0000313" key="2">
    <source>
        <dbReference type="EMBL" id="MBW6392594.1"/>
    </source>
</evidence>
<sequence length="307" mass="34535">MSELDRAMHVLVDGVRYPDALRRLYARDDLAEIVPLYLLTRFKDVAAEGPILVVPRERHLVDEILAEGDGERTRAMSLISSTASTEELGDHLLGFVEIEVGGAQRLLRFADPLVLRHWLASYGGSVPADVMGPIDTWRVAQWAPAWAKHENPVWRTFGGEASQSPSDDQLSHSPAFFAAPQLDALDAVARWQFKERLAEYFERHAGEAWSGLAIGQRGDWMESRLDEALAWGAQTERQLAIWMELSLRWGAGFMTTPTGPYALWVAQDASRGRLPQQQQLYEFDAWCRSAEGIQEANNETTRKSHHV</sequence>
<evidence type="ECO:0000313" key="3">
    <source>
        <dbReference type="Proteomes" id="UP000769617"/>
    </source>
</evidence>
<dbReference type="Pfam" id="PF13503">
    <property type="entry name" value="DUF4123"/>
    <property type="match status" value="1"/>
</dbReference>
<gene>
    <name evidence="2" type="ORF">KPL81_15680</name>
</gene>
<dbReference type="InterPro" id="IPR025391">
    <property type="entry name" value="DUF4123"/>
</dbReference>
<dbReference type="RefSeq" id="WP_219792988.1">
    <property type="nucleotide sequence ID" value="NZ_JAHYCA010000006.1"/>
</dbReference>
<keyword evidence="3" id="KW-1185">Reference proteome</keyword>
<evidence type="ECO:0000259" key="1">
    <source>
        <dbReference type="Pfam" id="PF13503"/>
    </source>
</evidence>
<reference evidence="2 3" key="1">
    <citation type="submission" date="2021-07" db="EMBL/GenBank/DDBJ databases">
        <authorList>
            <person name="So Y."/>
        </authorList>
    </citation>
    <scope>NUCLEOTIDE SEQUENCE [LARGE SCALE GENOMIC DNA]</scope>
    <source>
        <strain evidence="2 3">Y3S6</strain>
    </source>
</reference>
<name>A0ABS6ZR97_9GAMM</name>